<sequence>MLYKRTQARKKYPTNCALMKSPRMVTKRLQAHCQVWRTDQQPPDQQPIHGQRGLHIITGEHRRRMNNRRKYTKRLSRTSNALDKGHRMDLENGEVTRR</sequence>
<dbReference type="RefSeq" id="XP_009167003.1">
    <property type="nucleotide sequence ID" value="XM_009168739.1"/>
</dbReference>
<evidence type="ECO:0000256" key="1">
    <source>
        <dbReference type="SAM" id="MobiDB-lite"/>
    </source>
</evidence>
<protein>
    <submittedName>
        <fullName evidence="2">Uncharacterized protein</fullName>
    </submittedName>
</protein>
<dbReference type="EMBL" id="KL596682">
    <property type="protein sequence ID" value="KER29247.1"/>
    <property type="molecule type" value="Genomic_DNA"/>
</dbReference>
<name>A0A074ZTW3_OPIVI</name>
<evidence type="ECO:0000313" key="2">
    <source>
        <dbReference type="EMBL" id="KER29247.1"/>
    </source>
</evidence>
<reference evidence="2 3" key="1">
    <citation type="submission" date="2013-11" db="EMBL/GenBank/DDBJ databases">
        <title>Opisthorchis viverrini - life in the bile duct.</title>
        <authorList>
            <person name="Young N.D."/>
            <person name="Nagarajan N."/>
            <person name="Lin S.J."/>
            <person name="Korhonen P.K."/>
            <person name="Jex A.R."/>
            <person name="Hall R.S."/>
            <person name="Safavi-Hemami H."/>
            <person name="Kaewkong W."/>
            <person name="Bertrand D."/>
            <person name="Gao S."/>
            <person name="Seet Q."/>
            <person name="Wongkham S."/>
            <person name="Teh B.T."/>
            <person name="Wongkham C."/>
            <person name="Intapan P.M."/>
            <person name="Maleewong W."/>
            <person name="Yang X."/>
            <person name="Hu M."/>
            <person name="Wang Z."/>
            <person name="Hofmann A."/>
            <person name="Sternberg P.W."/>
            <person name="Tan P."/>
            <person name="Wang J."/>
            <person name="Gasser R.B."/>
        </authorList>
    </citation>
    <scope>NUCLEOTIDE SEQUENCE [LARGE SCALE GENOMIC DNA]</scope>
</reference>
<evidence type="ECO:0000313" key="3">
    <source>
        <dbReference type="Proteomes" id="UP000054324"/>
    </source>
</evidence>
<dbReference type="GeneID" id="20318279"/>
<gene>
    <name evidence="2" type="ORF">T265_04093</name>
</gene>
<dbReference type="Proteomes" id="UP000054324">
    <property type="component" value="Unassembled WGS sequence"/>
</dbReference>
<organism evidence="2 3">
    <name type="scientific">Opisthorchis viverrini</name>
    <name type="common">Southeast Asian liver fluke</name>
    <dbReference type="NCBI Taxonomy" id="6198"/>
    <lineage>
        <taxon>Eukaryota</taxon>
        <taxon>Metazoa</taxon>
        <taxon>Spiralia</taxon>
        <taxon>Lophotrochozoa</taxon>
        <taxon>Platyhelminthes</taxon>
        <taxon>Trematoda</taxon>
        <taxon>Digenea</taxon>
        <taxon>Opisthorchiida</taxon>
        <taxon>Opisthorchiata</taxon>
        <taxon>Opisthorchiidae</taxon>
        <taxon>Opisthorchis</taxon>
    </lineage>
</organism>
<dbReference type="AlphaFoldDB" id="A0A074ZTW3"/>
<accession>A0A074ZTW3</accession>
<feature type="compositionally biased region" description="Basic and acidic residues" evidence="1">
    <location>
        <begin position="83"/>
        <end position="98"/>
    </location>
</feature>
<dbReference type="KEGG" id="ovi:T265_04093"/>
<dbReference type="CTD" id="20318279"/>
<keyword evidence="3" id="KW-1185">Reference proteome</keyword>
<feature type="region of interest" description="Disordered" evidence="1">
    <location>
        <begin position="71"/>
        <end position="98"/>
    </location>
</feature>
<proteinExistence type="predicted"/>